<dbReference type="RefSeq" id="WP_248909545.1">
    <property type="nucleotide sequence ID" value="NZ_CP109979.1"/>
</dbReference>
<keyword evidence="2" id="KW-0812">Transmembrane</keyword>
<feature type="transmembrane region" description="Helical" evidence="2">
    <location>
        <begin position="329"/>
        <end position="350"/>
    </location>
</feature>
<feature type="transmembrane region" description="Helical" evidence="2">
    <location>
        <begin position="362"/>
        <end position="381"/>
    </location>
</feature>
<evidence type="ECO:0000313" key="4">
    <source>
        <dbReference type="EMBL" id="MFC7191624.1"/>
    </source>
</evidence>
<protein>
    <recommendedName>
        <fullName evidence="3">DUF7973 domain-containing protein</fullName>
    </recommendedName>
</protein>
<evidence type="ECO:0000256" key="1">
    <source>
        <dbReference type="SAM" id="MobiDB-lite"/>
    </source>
</evidence>
<name>A0ABD5YQD1_9EURY</name>
<dbReference type="Proteomes" id="UP001596417">
    <property type="component" value="Unassembled WGS sequence"/>
</dbReference>
<gene>
    <name evidence="4" type="ORF">ACFQL7_18750</name>
</gene>
<sequence length="390" mass="39889">MGVDMVIEALSDPGLWIAAFAGGAFGAALGALPAFIFTGFMVIFGEAANRTGVFLSSNIPGVSPDDIAIGITGSVAFGPVFGPHVSFAGGAAAAAYAAEKGYMDTGFDYHEAKNIAHALGTKPDVLAVGGLFGMFGMVVGEVSGGLGLPWDPIAFGVVISAVAHRLVFGYSLIGTVRGKNIFDMTPFERGEMHSTAEGGNIVADGGESVEAAETGTETETETQKTNGDEETVSDGDTAPQRLLVEPWLPQQYRWAGVAMIGLVVGILGGYLVVSTGSVFLGFGISAATLVFLNCGVENIPVTHHISLPASTAAAALAGGTASMPMVPSLAIAAVFGISGALTGEIVQRVFYAHADTHFDPPATAIAINTFFIGMLFLLGVFPGPSWIPVP</sequence>
<dbReference type="GeneID" id="76201386"/>
<feature type="transmembrane region" description="Helical" evidence="2">
    <location>
        <begin position="15"/>
        <end position="44"/>
    </location>
</feature>
<feature type="domain" description="DUF7973" evidence="3">
    <location>
        <begin position="8"/>
        <end position="389"/>
    </location>
</feature>
<evidence type="ECO:0000256" key="2">
    <source>
        <dbReference type="SAM" id="Phobius"/>
    </source>
</evidence>
<reference evidence="4 5" key="1">
    <citation type="journal article" date="2019" name="Int. J. Syst. Evol. Microbiol.">
        <title>The Global Catalogue of Microorganisms (GCM) 10K type strain sequencing project: providing services to taxonomists for standard genome sequencing and annotation.</title>
        <authorList>
            <consortium name="The Broad Institute Genomics Platform"/>
            <consortium name="The Broad Institute Genome Sequencing Center for Infectious Disease"/>
            <person name="Wu L."/>
            <person name="Ma J."/>
        </authorList>
    </citation>
    <scope>NUCLEOTIDE SEQUENCE [LARGE SCALE GENOMIC DNA]</scope>
    <source>
        <strain evidence="4 5">RDMS1</strain>
    </source>
</reference>
<accession>A0ABD5YQD1</accession>
<feature type="region of interest" description="Disordered" evidence="1">
    <location>
        <begin position="209"/>
        <end position="235"/>
    </location>
</feature>
<dbReference type="InterPro" id="IPR058279">
    <property type="entry name" value="DUF7973"/>
</dbReference>
<dbReference type="AlphaFoldDB" id="A0ABD5YQD1"/>
<dbReference type="EMBL" id="JBHTAX010000001">
    <property type="protein sequence ID" value="MFC7191624.1"/>
    <property type="molecule type" value="Genomic_DNA"/>
</dbReference>
<dbReference type="Pfam" id="PF25928">
    <property type="entry name" value="DUF7973"/>
    <property type="match status" value="1"/>
</dbReference>
<feature type="transmembrane region" description="Helical" evidence="2">
    <location>
        <begin position="252"/>
        <end position="272"/>
    </location>
</feature>
<feature type="transmembrane region" description="Helical" evidence="2">
    <location>
        <begin position="153"/>
        <end position="173"/>
    </location>
</feature>
<evidence type="ECO:0000259" key="3">
    <source>
        <dbReference type="Pfam" id="PF25928"/>
    </source>
</evidence>
<organism evidence="4 5">
    <name type="scientific">Halocatena marina</name>
    <dbReference type="NCBI Taxonomy" id="2934937"/>
    <lineage>
        <taxon>Archaea</taxon>
        <taxon>Methanobacteriati</taxon>
        <taxon>Methanobacteriota</taxon>
        <taxon>Stenosarchaea group</taxon>
        <taxon>Halobacteria</taxon>
        <taxon>Halobacteriales</taxon>
        <taxon>Natronomonadaceae</taxon>
        <taxon>Halocatena</taxon>
    </lineage>
</organism>
<keyword evidence="2" id="KW-0472">Membrane</keyword>
<evidence type="ECO:0000313" key="5">
    <source>
        <dbReference type="Proteomes" id="UP001596417"/>
    </source>
</evidence>
<proteinExistence type="predicted"/>
<keyword evidence="5" id="KW-1185">Reference proteome</keyword>
<feature type="transmembrane region" description="Helical" evidence="2">
    <location>
        <begin position="125"/>
        <end position="147"/>
    </location>
</feature>
<keyword evidence="2" id="KW-1133">Transmembrane helix</keyword>
<comment type="caution">
    <text evidence="4">The sequence shown here is derived from an EMBL/GenBank/DDBJ whole genome shotgun (WGS) entry which is preliminary data.</text>
</comment>